<reference evidence="14 15" key="1">
    <citation type="submission" date="2016-05" db="EMBL/GenBank/DDBJ databases">
        <title>Nuclear genome of Blastocystis sp. subtype 1 NandII.</title>
        <authorList>
            <person name="Gentekaki E."/>
            <person name="Curtis B."/>
            <person name="Stairs C."/>
            <person name="Eme L."/>
            <person name="Herman E."/>
            <person name="Klimes V."/>
            <person name="Arias M.C."/>
            <person name="Elias M."/>
            <person name="Hilliou F."/>
            <person name="Klute M."/>
            <person name="Malik S.-B."/>
            <person name="Pightling A."/>
            <person name="Rachubinski R."/>
            <person name="Salas D."/>
            <person name="Schlacht A."/>
            <person name="Suga H."/>
            <person name="Archibald J."/>
            <person name="Ball S.G."/>
            <person name="Clark G."/>
            <person name="Dacks J."/>
            <person name="Van Der Giezen M."/>
            <person name="Tsaousis A."/>
            <person name="Roger A."/>
        </authorList>
    </citation>
    <scope>NUCLEOTIDE SEQUENCE [LARGE SCALE GENOMIC DNA]</scope>
    <source>
        <strain evidence="15">ATCC 50177 / NandII</strain>
    </source>
</reference>
<gene>
    <name evidence="14" type="ORF">AV274_3346</name>
</gene>
<evidence type="ECO:0000256" key="9">
    <source>
        <dbReference type="RuleBase" id="RU363035"/>
    </source>
</evidence>
<dbReference type="InterPro" id="IPR013155">
    <property type="entry name" value="M/V/L/I-tRNA-synth_anticd-bd"/>
</dbReference>
<comment type="similarity">
    <text evidence="1 9">Belongs to the class-I aminoacyl-tRNA synthetase family.</text>
</comment>
<feature type="region of interest" description="Disordered" evidence="10">
    <location>
        <begin position="246"/>
        <end position="269"/>
    </location>
</feature>
<dbReference type="InterPro" id="IPR023585">
    <property type="entry name" value="Ile-tRNA-ligase_type1"/>
</dbReference>
<dbReference type="PANTHER" id="PTHR42765:SF1">
    <property type="entry name" value="ISOLEUCINE--TRNA LIGASE, MITOCHONDRIAL"/>
    <property type="match status" value="1"/>
</dbReference>
<dbReference type="InterPro" id="IPR009080">
    <property type="entry name" value="tRNAsynth_Ia_anticodon-bd"/>
</dbReference>
<dbReference type="Gene3D" id="3.90.740.10">
    <property type="entry name" value="Valyl/Leucyl/Isoleucyl-tRNA synthetase, editing domain"/>
    <property type="match status" value="1"/>
</dbReference>
<keyword evidence="4 9" id="KW-0547">Nucleotide-binding</keyword>
<dbReference type="InterPro" id="IPR002300">
    <property type="entry name" value="aa-tRNA-synth_Ia"/>
</dbReference>
<keyword evidence="7 9" id="KW-0030">Aminoacyl-tRNA synthetase</keyword>
<feature type="domain" description="Methionyl/Valyl/Leucyl/Isoleucyl-tRNA synthetase anticodon-binding" evidence="13">
    <location>
        <begin position="794"/>
        <end position="944"/>
    </location>
</feature>
<dbReference type="InterPro" id="IPR009008">
    <property type="entry name" value="Val/Leu/Ile-tRNA-synth_edit"/>
</dbReference>
<dbReference type="InterPro" id="IPR033708">
    <property type="entry name" value="Anticodon_Ile_BEm"/>
</dbReference>
<evidence type="ECO:0000259" key="12">
    <source>
        <dbReference type="Pfam" id="PF06827"/>
    </source>
</evidence>
<dbReference type="Pfam" id="PF06827">
    <property type="entry name" value="zf-FPG_IleRS"/>
    <property type="match status" value="1"/>
</dbReference>
<keyword evidence="5 9" id="KW-0067">ATP-binding</keyword>
<evidence type="ECO:0000256" key="5">
    <source>
        <dbReference type="ARBA" id="ARBA00022840"/>
    </source>
</evidence>
<dbReference type="EMBL" id="LXWW01000192">
    <property type="protein sequence ID" value="OAO14948.1"/>
    <property type="molecule type" value="Genomic_DNA"/>
</dbReference>
<proteinExistence type="inferred from homology"/>
<evidence type="ECO:0000256" key="3">
    <source>
        <dbReference type="ARBA" id="ARBA00022598"/>
    </source>
</evidence>
<dbReference type="GO" id="GO:0002161">
    <property type="term" value="F:aminoacyl-tRNA deacylase activity"/>
    <property type="evidence" value="ECO:0007669"/>
    <property type="project" value="InterPro"/>
</dbReference>
<dbReference type="GO" id="GO:0032543">
    <property type="term" value="P:mitochondrial translation"/>
    <property type="evidence" value="ECO:0007669"/>
    <property type="project" value="TreeGrafter"/>
</dbReference>
<keyword evidence="6 9" id="KW-0648">Protein biosynthesis</keyword>
<evidence type="ECO:0000256" key="10">
    <source>
        <dbReference type="SAM" id="MobiDB-lite"/>
    </source>
</evidence>
<dbReference type="PRINTS" id="PR00984">
    <property type="entry name" value="TRNASYNTHILE"/>
</dbReference>
<dbReference type="InterPro" id="IPR002301">
    <property type="entry name" value="Ile-tRNA-ligase"/>
</dbReference>
<sequence length="1057" mass="118917">MSQKLGKEATKVFSKTINSPKTPFPMFANPALREKAYLKKCTSNLYAWQLRERSAQNGKLWVTHDGPPYANGDLHMGHFENKVLKDIINRHKLLSGYRVEYKPGWDCHGLPIELKALQSVSGSDKAISAVELRQLCRRFASDAVKRQKKSIAQWGIMCDLEDKQKTGCYYTFTKDYEIQELELFRDLLAKHCVYRGQKPVYWSPQSHTALAEAELEYNGNHRSESIYLTFDLTQSPNPAIQQLIDQATQASQTMSQSSQSSQSSQTTPQPLQALVYTTTPWTVPSNKCLSVNPDTEYCVVETPQHQRFLVMRDRLDALAALFHTSFTLRLDHVPGLSLQGSTYAHPLFCTLHTIVAGRHVTNDVGTGIVHTAPAHGLDDFNVCRYHGIIRTEETLRDNGIPRVALPPGVACEPLREDVDDDGRFSAAWGARLTGKDVLSEGNREVMAWLRETQHLFFHQPITHRYPYDWRAKTPVIFRVTPQWFVDIKRITQDGRLEQQLRRADLVPAASRARLLSMIQTRPDWCISRQRAWGVPIPIVFRRDGTEETPITDPRNLDFVIALLRDKGTDYWFGDASDAEFLRRELPATTQFRRCRDTMDVWLDSGVSWFANYPQRVADLYLEGSDQHRGWFQSSIYTSFVMRQCLPFQHCVTHGFLVDEKGQKMSKSLGNLISPAQLFDPANSVRGTTSKAGAKGVAKAGATGSGKADGKAGGKAGKSAPPKSLLERTWPVDVCRLWVAASDYTSDMSLGLTQLLKIQESYQKVRNTSRYLLSNLFDFDAARDAVAYAALPLPDRWCLGQLAAVSDEVRGGYEGFRLTDAYRALLRFTVNDLSATYFDIVKDRLYTDAPGSPRRRATQTVLDQLARALPRLYAPVMPFLAEEVFASYSQRAVKAAKGSEETRSVFEEGYVEVPREWRDADVTRTWQCVEAVRSDVNRELERLKKGGVIRSGLEVDVGLVSEGGVLRGVAEEDLADCFLCSTVALGREAAPLRGDLLYEGKGVFAAMDNAPYTLQIRKAAGEKCPRCWKYKDLVSFRDNLPCVCARCKDVLEEKGFIG</sequence>
<dbReference type="NCBIfam" id="TIGR00392">
    <property type="entry name" value="ileS"/>
    <property type="match status" value="1"/>
</dbReference>
<dbReference type="GO" id="GO:0005739">
    <property type="term" value="C:mitochondrion"/>
    <property type="evidence" value="ECO:0007669"/>
    <property type="project" value="TreeGrafter"/>
</dbReference>
<protein>
    <recommendedName>
        <fullName evidence="2">isoleucine--tRNA ligase</fullName>
        <ecNumber evidence="2">6.1.1.5</ecNumber>
    </recommendedName>
    <alternativeName>
        <fullName evidence="8">Isoleucyl-tRNA synthetase</fullName>
    </alternativeName>
</protein>
<keyword evidence="15" id="KW-1185">Reference proteome</keyword>
<dbReference type="SUPFAM" id="SSF47323">
    <property type="entry name" value="Anticodon-binding domain of a subclass of class I aminoacyl-tRNA synthetases"/>
    <property type="match status" value="1"/>
</dbReference>
<evidence type="ECO:0000256" key="6">
    <source>
        <dbReference type="ARBA" id="ARBA00022917"/>
    </source>
</evidence>
<feature type="compositionally biased region" description="Low complexity" evidence="10">
    <location>
        <begin position="686"/>
        <end position="705"/>
    </location>
</feature>
<dbReference type="Proteomes" id="UP000078348">
    <property type="component" value="Unassembled WGS sequence"/>
</dbReference>
<dbReference type="PANTHER" id="PTHR42765">
    <property type="entry name" value="SOLEUCYL-TRNA SYNTHETASE"/>
    <property type="match status" value="1"/>
</dbReference>
<feature type="domain" description="Zinc finger FPG/IleRS-type" evidence="12">
    <location>
        <begin position="1020"/>
        <end position="1046"/>
    </location>
</feature>
<feature type="domain" description="Aminoacyl-tRNA synthetase class Ia" evidence="11">
    <location>
        <begin position="53"/>
        <end position="749"/>
    </location>
</feature>
<dbReference type="PROSITE" id="PS00178">
    <property type="entry name" value="AA_TRNA_LIGASE_I"/>
    <property type="match status" value="1"/>
</dbReference>
<evidence type="ECO:0000256" key="8">
    <source>
        <dbReference type="ARBA" id="ARBA00032665"/>
    </source>
</evidence>
<dbReference type="SUPFAM" id="SSF50677">
    <property type="entry name" value="ValRS/IleRS/LeuRS editing domain"/>
    <property type="match status" value="1"/>
</dbReference>
<keyword evidence="3 9" id="KW-0436">Ligase</keyword>
<dbReference type="STRING" id="478820.A0A196SD59"/>
<evidence type="ECO:0000259" key="13">
    <source>
        <dbReference type="Pfam" id="PF08264"/>
    </source>
</evidence>
<dbReference type="GO" id="GO:0006428">
    <property type="term" value="P:isoleucyl-tRNA aminoacylation"/>
    <property type="evidence" value="ECO:0007669"/>
    <property type="project" value="InterPro"/>
</dbReference>
<evidence type="ECO:0000313" key="14">
    <source>
        <dbReference type="EMBL" id="OAO14948.1"/>
    </source>
</evidence>
<dbReference type="InterPro" id="IPR010663">
    <property type="entry name" value="Znf_FPG/IleRS"/>
</dbReference>
<name>A0A196SD59_BLAHN</name>
<dbReference type="HAMAP" id="MF_02002">
    <property type="entry name" value="Ile_tRNA_synth_type1"/>
    <property type="match status" value="1"/>
</dbReference>
<dbReference type="Gene3D" id="1.10.730.20">
    <property type="match status" value="1"/>
</dbReference>
<dbReference type="Pfam" id="PF00133">
    <property type="entry name" value="tRNA-synt_1"/>
    <property type="match status" value="1"/>
</dbReference>
<dbReference type="OrthoDB" id="10264412at2759"/>
<evidence type="ECO:0000256" key="4">
    <source>
        <dbReference type="ARBA" id="ARBA00022741"/>
    </source>
</evidence>
<evidence type="ECO:0000313" key="15">
    <source>
        <dbReference type="Proteomes" id="UP000078348"/>
    </source>
</evidence>
<evidence type="ECO:0000256" key="7">
    <source>
        <dbReference type="ARBA" id="ARBA00023146"/>
    </source>
</evidence>
<dbReference type="GO" id="GO:0005524">
    <property type="term" value="F:ATP binding"/>
    <property type="evidence" value="ECO:0007669"/>
    <property type="project" value="UniProtKB-KW"/>
</dbReference>
<dbReference type="SUPFAM" id="SSF52374">
    <property type="entry name" value="Nucleotidylyl transferase"/>
    <property type="match status" value="1"/>
</dbReference>
<dbReference type="EC" id="6.1.1.5" evidence="2"/>
<dbReference type="GO" id="GO:0000049">
    <property type="term" value="F:tRNA binding"/>
    <property type="evidence" value="ECO:0007669"/>
    <property type="project" value="InterPro"/>
</dbReference>
<dbReference type="Pfam" id="PF08264">
    <property type="entry name" value="Anticodon_1"/>
    <property type="match status" value="1"/>
</dbReference>
<comment type="caution">
    <text evidence="14">The sequence shown here is derived from an EMBL/GenBank/DDBJ whole genome shotgun (WGS) entry which is preliminary data.</text>
</comment>
<organism evidence="14 15">
    <name type="scientific">Blastocystis sp. subtype 1 (strain ATCC 50177 / NandII)</name>
    <dbReference type="NCBI Taxonomy" id="478820"/>
    <lineage>
        <taxon>Eukaryota</taxon>
        <taxon>Sar</taxon>
        <taxon>Stramenopiles</taxon>
        <taxon>Bigyra</taxon>
        <taxon>Opalozoa</taxon>
        <taxon>Opalinata</taxon>
        <taxon>Blastocystidae</taxon>
        <taxon>Blastocystis</taxon>
    </lineage>
</organism>
<dbReference type="InterPro" id="IPR050081">
    <property type="entry name" value="Ile-tRNA_ligase"/>
</dbReference>
<dbReference type="CDD" id="cd07960">
    <property type="entry name" value="Anticodon_Ia_Ile_BEm"/>
    <property type="match status" value="1"/>
</dbReference>
<dbReference type="Gene3D" id="3.40.50.620">
    <property type="entry name" value="HUPs"/>
    <property type="match status" value="2"/>
</dbReference>
<evidence type="ECO:0000256" key="2">
    <source>
        <dbReference type="ARBA" id="ARBA00013165"/>
    </source>
</evidence>
<dbReference type="InterPro" id="IPR001412">
    <property type="entry name" value="aa-tRNA-synth_I_CS"/>
</dbReference>
<dbReference type="AlphaFoldDB" id="A0A196SD59"/>
<dbReference type="InterPro" id="IPR014729">
    <property type="entry name" value="Rossmann-like_a/b/a_fold"/>
</dbReference>
<dbReference type="GO" id="GO:0004822">
    <property type="term" value="F:isoleucine-tRNA ligase activity"/>
    <property type="evidence" value="ECO:0007669"/>
    <property type="project" value="UniProtKB-EC"/>
</dbReference>
<accession>A0A196SD59</accession>
<evidence type="ECO:0000256" key="1">
    <source>
        <dbReference type="ARBA" id="ARBA00005594"/>
    </source>
</evidence>
<evidence type="ECO:0000259" key="11">
    <source>
        <dbReference type="Pfam" id="PF00133"/>
    </source>
</evidence>
<feature type="region of interest" description="Disordered" evidence="10">
    <location>
        <begin position="686"/>
        <end position="721"/>
    </location>
</feature>